<accession>A0AC34GKL8</accession>
<evidence type="ECO:0000313" key="1">
    <source>
        <dbReference type="Proteomes" id="UP000887579"/>
    </source>
</evidence>
<name>A0AC34GKL8_9BILA</name>
<reference evidence="2" key="1">
    <citation type="submission" date="2022-11" db="UniProtKB">
        <authorList>
            <consortium name="WormBaseParasite"/>
        </authorList>
    </citation>
    <scope>IDENTIFICATION</scope>
</reference>
<proteinExistence type="predicted"/>
<protein>
    <submittedName>
        <fullName evidence="2">Uncharacterized protein</fullName>
    </submittedName>
</protein>
<dbReference type="WBParaSite" id="ES5_v2.g30265.t1">
    <property type="protein sequence ID" value="ES5_v2.g30265.t1"/>
    <property type="gene ID" value="ES5_v2.g30265"/>
</dbReference>
<organism evidence="1 2">
    <name type="scientific">Panagrolaimus sp. ES5</name>
    <dbReference type="NCBI Taxonomy" id="591445"/>
    <lineage>
        <taxon>Eukaryota</taxon>
        <taxon>Metazoa</taxon>
        <taxon>Ecdysozoa</taxon>
        <taxon>Nematoda</taxon>
        <taxon>Chromadorea</taxon>
        <taxon>Rhabditida</taxon>
        <taxon>Tylenchina</taxon>
        <taxon>Panagrolaimomorpha</taxon>
        <taxon>Panagrolaimoidea</taxon>
        <taxon>Panagrolaimidae</taxon>
        <taxon>Panagrolaimus</taxon>
    </lineage>
</organism>
<sequence>MEFTKTEQDLEGNWYDDEDQTLTLKADWVISAFGSTLLDENVIQALSPVKLNRWGLPEVDKITQGTSEPWVFVGEQAGHTVPEKPKLPMFHTPIDYVDISVEMCGIKFENPFGLASAPPTTSGAMCRRSFEQGWGFVLTKTFGLDKDLVTNVSPRIVR</sequence>
<evidence type="ECO:0000313" key="2">
    <source>
        <dbReference type="WBParaSite" id="ES5_v2.g30265.t1"/>
    </source>
</evidence>
<dbReference type="Proteomes" id="UP000887579">
    <property type="component" value="Unplaced"/>
</dbReference>